<keyword evidence="7 11" id="KW-0472">Membrane</keyword>
<evidence type="ECO:0000259" key="12">
    <source>
        <dbReference type="PROSITE" id="PS50262"/>
    </source>
</evidence>
<gene>
    <name evidence="13" type="ORF">GDO78_021619</name>
</gene>
<feature type="transmembrane region" description="Helical" evidence="11">
    <location>
        <begin position="102"/>
        <end position="120"/>
    </location>
</feature>
<accession>A0A8J6EGT9</accession>
<dbReference type="GO" id="GO:0005886">
    <property type="term" value="C:plasma membrane"/>
    <property type="evidence" value="ECO:0007669"/>
    <property type="project" value="UniProtKB-SubCell"/>
</dbReference>
<reference evidence="13" key="1">
    <citation type="thesis" date="2020" institute="ProQuest LLC" country="789 East Eisenhower Parkway, Ann Arbor, MI, USA">
        <title>Comparative Genomics and Chromosome Evolution.</title>
        <authorList>
            <person name="Mudd A.B."/>
        </authorList>
    </citation>
    <scope>NUCLEOTIDE SEQUENCE</scope>
    <source>
        <strain evidence="13">HN-11 Male</strain>
        <tissue evidence="13">Kidney and liver</tissue>
    </source>
</reference>
<dbReference type="PRINTS" id="PR00237">
    <property type="entry name" value="GPCRRHODOPSN"/>
</dbReference>
<dbReference type="Proteomes" id="UP000770717">
    <property type="component" value="Unassembled WGS sequence"/>
</dbReference>
<dbReference type="SUPFAM" id="SSF81321">
    <property type="entry name" value="Family A G protein-coupled receptor-like"/>
    <property type="match status" value="1"/>
</dbReference>
<keyword evidence="3 10" id="KW-0812">Transmembrane</keyword>
<dbReference type="PANTHER" id="PTHR26454:SF18">
    <property type="entry name" value="OLFACTORY RECEPTOR 6C76"/>
    <property type="match status" value="1"/>
</dbReference>
<dbReference type="InterPro" id="IPR000725">
    <property type="entry name" value="Olfact_rcpt"/>
</dbReference>
<comment type="subcellular location">
    <subcellularLocation>
        <location evidence="1 11">Cell membrane</location>
        <topology evidence="1 11">Multi-pass membrane protein</topology>
    </subcellularLocation>
</comment>
<dbReference type="PROSITE" id="PS00237">
    <property type="entry name" value="G_PROTEIN_RECEP_F1_1"/>
    <property type="match status" value="1"/>
</dbReference>
<dbReference type="Gene3D" id="1.20.1070.10">
    <property type="entry name" value="Rhodopsin 7-helix transmembrane proteins"/>
    <property type="match status" value="1"/>
</dbReference>
<dbReference type="PANTHER" id="PTHR26454">
    <property type="entry name" value="OLFACTORY RECEPTOR"/>
    <property type="match status" value="1"/>
</dbReference>
<feature type="transmembrane region" description="Helical" evidence="11">
    <location>
        <begin position="60"/>
        <end position="82"/>
    </location>
</feature>
<keyword evidence="11" id="KW-0716">Sensory transduction</keyword>
<evidence type="ECO:0000256" key="1">
    <source>
        <dbReference type="ARBA" id="ARBA00004651"/>
    </source>
</evidence>
<evidence type="ECO:0000256" key="7">
    <source>
        <dbReference type="ARBA" id="ARBA00023136"/>
    </source>
</evidence>
<keyword evidence="9 10" id="KW-0807">Transducer</keyword>
<sequence>MEATNNSIVWEFILNGFSSGPKQQIVVFLITIVLFHIMLAGNIFVIIIISAHKCLHLPMYFFLVVLSLTETLSNVLVIPGVLTVIIKGQMSISKVVCFTQSYFYVFLTGTCFLYLGVMSYDRFVAVCHPLRYSTIMRKELCIMLVVGCQLAICFSLLYPSIKIANLPYCSQILDHLFCDGNALMSLACTDIRFLKFYGIISSLILLLGPLTLTLFSYILIISTVISIPSVTGRWKTFSTCLSHLTMVVIVFSSAIFIEIRPPSYKSVTANKVVSVGTTMLAPLANPFVYTLRNENVKAVIKNMLKQKKIL</sequence>
<feature type="transmembrane region" description="Helical" evidence="11">
    <location>
        <begin position="199"/>
        <end position="225"/>
    </location>
</feature>
<keyword evidence="4 11" id="KW-0552">Olfaction</keyword>
<feature type="transmembrane region" description="Helical" evidence="11">
    <location>
        <begin position="237"/>
        <end position="257"/>
    </location>
</feature>
<dbReference type="AlphaFoldDB" id="A0A8J6EGT9"/>
<dbReference type="OrthoDB" id="10017003at2759"/>
<evidence type="ECO:0000313" key="13">
    <source>
        <dbReference type="EMBL" id="KAG9468938.1"/>
    </source>
</evidence>
<organism evidence="13 14">
    <name type="scientific">Eleutherodactylus coqui</name>
    <name type="common">Puerto Rican coqui</name>
    <dbReference type="NCBI Taxonomy" id="57060"/>
    <lineage>
        <taxon>Eukaryota</taxon>
        <taxon>Metazoa</taxon>
        <taxon>Chordata</taxon>
        <taxon>Craniata</taxon>
        <taxon>Vertebrata</taxon>
        <taxon>Euteleostomi</taxon>
        <taxon>Amphibia</taxon>
        <taxon>Batrachia</taxon>
        <taxon>Anura</taxon>
        <taxon>Neobatrachia</taxon>
        <taxon>Hyloidea</taxon>
        <taxon>Eleutherodactylidae</taxon>
        <taxon>Eleutherodactylinae</taxon>
        <taxon>Eleutherodactylus</taxon>
        <taxon>Eleutherodactylus</taxon>
    </lineage>
</organism>
<dbReference type="Pfam" id="PF13853">
    <property type="entry name" value="7tm_4"/>
    <property type="match status" value="1"/>
</dbReference>
<dbReference type="InterPro" id="IPR047132">
    <property type="entry name" value="Olfact_rcpt_6C-like"/>
</dbReference>
<evidence type="ECO:0000256" key="6">
    <source>
        <dbReference type="ARBA" id="ARBA00023040"/>
    </source>
</evidence>
<comment type="similarity">
    <text evidence="10">Belongs to the G-protein coupled receptor 1 family.</text>
</comment>
<name>A0A8J6EGT9_ELECQ</name>
<dbReference type="GO" id="GO:0004984">
    <property type="term" value="F:olfactory receptor activity"/>
    <property type="evidence" value="ECO:0007669"/>
    <property type="project" value="InterPro"/>
</dbReference>
<protein>
    <recommendedName>
        <fullName evidence="11">Olfactory receptor</fullName>
    </recommendedName>
</protein>
<evidence type="ECO:0000256" key="8">
    <source>
        <dbReference type="ARBA" id="ARBA00023170"/>
    </source>
</evidence>
<evidence type="ECO:0000256" key="2">
    <source>
        <dbReference type="ARBA" id="ARBA00022475"/>
    </source>
</evidence>
<dbReference type="FunFam" id="1.20.1070.10:FF:000015">
    <property type="entry name" value="Olfactory receptor"/>
    <property type="match status" value="1"/>
</dbReference>
<feature type="transmembrane region" description="Helical" evidence="11">
    <location>
        <begin position="25"/>
        <end position="48"/>
    </location>
</feature>
<feature type="domain" description="G-protein coupled receptors family 1 profile" evidence="12">
    <location>
        <begin position="41"/>
        <end position="289"/>
    </location>
</feature>
<keyword evidence="14" id="KW-1185">Reference proteome</keyword>
<evidence type="ECO:0000256" key="5">
    <source>
        <dbReference type="ARBA" id="ARBA00022989"/>
    </source>
</evidence>
<keyword evidence="8 10" id="KW-0675">Receptor</keyword>
<dbReference type="InterPro" id="IPR017452">
    <property type="entry name" value="GPCR_Rhodpsn_7TM"/>
</dbReference>
<comment type="caution">
    <text evidence="13">The sequence shown here is derived from an EMBL/GenBank/DDBJ whole genome shotgun (WGS) entry which is preliminary data.</text>
</comment>
<evidence type="ECO:0000256" key="4">
    <source>
        <dbReference type="ARBA" id="ARBA00022725"/>
    </source>
</evidence>
<evidence type="ECO:0000256" key="9">
    <source>
        <dbReference type="ARBA" id="ARBA00023224"/>
    </source>
</evidence>
<evidence type="ECO:0000256" key="10">
    <source>
        <dbReference type="RuleBase" id="RU000688"/>
    </source>
</evidence>
<keyword evidence="5 11" id="KW-1133">Transmembrane helix</keyword>
<keyword evidence="2 11" id="KW-1003">Cell membrane</keyword>
<feature type="transmembrane region" description="Helical" evidence="11">
    <location>
        <begin position="140"/>
        <end position="158"/>
    </location>
</feature>
<keyword evidence="6 10" id="KW-0297">G-protein coupled receptor</keyword>
<dbReference type="GO" id="GO:0004930">
    <property type="term" value="F:G protein-coupled receptor activity"/>
    <property type="evidence" value="ECO:0007669"/>
    <property type="project" value="UniProtKB-KW"/>
</dbReference>
<evidence type="ECO:0000313" key="14">
    <source>
        <dbReference type="Proteomes" id="UP000770717"/>
    </source>
</evidence>
<dbReference type="EMBL" id="WNTK01000676">
    <property type="protein sequence ID" value="KAG9468938.1"/>
    <property type="molecule type" value="Genomic_DNA"/>
</dbReference>
<dbReference type="PRINTS" id="PR00245">
    <property type="entry name" value="OLFACTORYR"/>
</dbReference>
<dbReference type="PROSITE" id="PS50262">
    <property type="entry name" value="G_PROTEIN_RECEP_F1_2"/>
    <property type="match status" value="1"/>
</dbReference>
<dbReference type="InterPro" id="IPR000276">
    <property type="entry name" value="GPCR_Rhodpsn"/>
</dbReference>
<evidence type="ECO:0000256" key="3">
    <source>
        <dbReference type="ARBA" id="ARBA00022692"/>
    </source>
</evidence>
<proteinExistence type="inferred from homology"/>
<evidence type="ECO:0000256" key="11">
    <source>
        <dbReference type="RuleBase" id="RU363047"/>
    </source>
</evidence>